<comment type="similarity">
    <text evidence="1">Belongs to the leguminous lectin family.</text>
</comment>
<dbReference type="Pfam" id="PF00139">
    <property type="entry name" value="Lectin_legB"/>
    <property type="match status" value="1"/>
</dbReference>
<evidence type="ECO:0000256" key="1">
    <source>
        <dbReference type="ARBA" id="ARBA00007606"/>
    </source>
</evidence>
<organism evidence="6 7">
    <name type="scientific">Colocasia esculenta</name>
    <name type="common">Wild taro</name>
    <name type="synonym">Arum esculentum</name>
    <dbReference type="NCBI Taxonomy" id="4460"/>
    <lineage>
        <taxon>Eukaryota</taxon>
        <taxon>Viridiplantae</taxon>
        <taxon>Streptophyta</taxon>
        <taxon>Embryophyta</taxon>
        <taxon>Tracheophyta</taxon>
        <taxon>Spermatophyta</taxon>
        <taxon>Magnoliopsida</taxon>
        <taxon>Liliopsida</taxon>
        <taxon>Araceae</taxon>
        <taxon>Aroideae</taxon>
        <taxon>Colocasieae</taxon>
        <taxon>Colocasia</taxon>
    </lineage>
</organism>
<protein>
    <recommendedName>
        <fullName evidence="5">Legume lectin domain-containing protein</fullName>
    </recommendedName>
</protein>
<dbReference type="OrthoDB" id="2019747at2759"/>
<gene>
    <name evidence="6" type="ORF">Taro_025529</name>
</gene>
<name>A0A843V953_COLES</name>
<keyword evidence="7" id="KW-1185">Reference proteome</keyword>
<evidence type="ECO:0000256" key="2">
    <source>
        <dbReference type="ARBA" id="ARBA00022734"/>
    </source>
</evidence>
<feature type="chain" id="PRO_5032748831" description="Legume lectin domain-containing protein" evidence="4">
    <location>
        <begin position="31"/>
        <end position="362"/>
    </location>
</feature>
<dbReference type="SUPFAM" id="SSF49899">
    <property type="entry name" value="Concanavalin A-like lectins/glucanases"/>
    <property type="match status" value="1"/>
</dbReference>
<dbReference type="EMBL" id="NMUH01001498">
    <property type="protein sequence ID" value="MQL92911.1"/>
    <property type="molecule type" value="Genomic_DNA"/>
</dbReference>
<dbReference type="GO" id="GO:0030246">
    <property type="term" value="F:carbohydrate binding"/>
    <property type="evidence" value="ECO:0007669"/>
    <property type="project" value="UniProtKB-KW"/>
</dbReference>
<feature type="signal peptide" evidence="4">
    <location>
        <begin position="1"/>
        <end position="30"/>
    </location>
</feature>
<sequence length="362" mass="39812">MSLLAMGFCFRFRRSLALLFLFFTFCLVLSIGHCERDSAGGASFSFSFRTFEKTPGAKPEIALHGDAEVVNSTVRITSGRALSRGRIMYRKTLAFGRKPSFSTYFSFSLSKGKGNGLAFLAAPSNVRPELLDGHLFGVTPGVFAVEFDTFMDSEHNDPNGNHVGVDLGTPMSILTGNVSRLKLDLNSGEKLQAWIDYDGYSKFLEVRLSKAEYARPSEPAISYPIDLSGLIWKNAMSVGIVSSSGNSTHAGDSTQTCTLYAWSFSLRHAAAYVMHSEPLDPRPFLNPPKEPMIHLRRDYLPGVLIGLVFGAACGAMVVILIMFAWTAFVDRRPMVPVEYPVHPVDFGYEKMVVAGHVNAEDH</sequence>
<feature type="domain" description="Legume lectin" evidence="5">
    <location>
        <begin position="44"/>
        <end position="270"/>
    </location>
</feature>
<dbReference type="InterPro" id="IPR013320">
    <property type="entry name" value="ConA-like_dom_sf"/>
</dbReference>
<comment type="caution">
    <text evidence="6">The sequence shown here is derived from an EMBL/GenBank/DDBJ whole genome shotgun (WGS) entry which is preliminary data.</text>
</comment>
<keyword evidence="2" id="KW-0430">Lectin</keyword>
<dbReference type="CDD" id="cd06899">
    <property type="entry name" value="lectin_legume_LecRK_Arcelin_ConA"/>
    <property type="match status" value="1"/>
</dbReference>
<dbReference type="InterPro" id="IPR001220">
    <property type="entry name" value="Legume_lectin_dom"/>
</dbReference>
<dbReference type="Gene3D" id="2.60.120.200">
    <property type="match status" value="1"/>
</dbReference>
<feature type="transmembrane region" description="Helical" evidence="3">
    <location>
        <begin position="299"/>
        <end position="325"/>
    </location>
</feature>
<dbReference type="PANTHER" id="PTHR32401">
    <property type="entry name" value="CONCANAVALIN A-LIKE LECTIN FAMILY PROTEIN"/>
    <property type="match status" value="1"/>
</dbReference>
<accession>A0A843V953</accession>
<dbReference type="AlphaFoldDB" id="A0A843V953"/>
<reference evidence="6" key="1">
    <citation type="submission" date="2017-07" db="EMBL/GenBank/DDBJ databases">
        <title>Taro Niue Genome Assembly and Annotation.</title>
        <authorList>
            <person name="Atibalentja N."/>
            <person name="Keating K."/>
            <person name="Fields C.J."/>
        </authorList>
    </citation>
    <scope>NUCLEOTIDE SEQUENCE</scope>
    <source>
        <strain evidence="6">Niue_2</strain>
        <tissue evidence="6">Leaf</tissue>
    </source>
</reference>
<evidence type="ECO:0000313" key="6">
    <source>
        <dbReference type="EMBL" id="MQL92911.1"/>
    </source>
</evidence>
<dbReference type="InterPro" id="IPR050258">
    <property type="entry name" value="Leguminous_Lectin"/>
</dbReference>
<keyword evidence="3" id="KW-1133">Transmembrane helix</keyword>
<evidence type="ECO:0000313" key="7">
    <source>
        <dbReference type="Proteomes" id="UP000652761"/>
    </source>
</evidence>
<keyword evidence="3" id="KW-0472">Membrane</keyword>
<keyword evidence="3" id="KW-0812">Transmembrane</keyword>
<dbReference type="PANTHER" id="PTHR32401:SF16">
    <property type="entry name" value="CONCANAVALIN A-LIKE LECTIN FAMILY PROTEIN"/>
    <property type="match status" value="1"/>
</dbReference>
<evidence type="ECO:0000256" key="3">
    <source>
        <dbReference type="SAM" id="Phobius"/>
    </source>
</evidence>
<proteinExistence type="inferred from homology"/>
<evidence type="ECO:0000256" key="4">
    <source>
        <dbReference type="SAM" id="SignalP"/>
    </source>
</evidence>
<dbReference type="Proteomes" id="UP000652761">
    <property type="component" value="Unassembled WGS sequence"/>
</dbReference>
<evidence type="ECO:0000259" key="5">
    <source>
        <dbReference type="Pfam" id="PF00139"/>
    </source>
</evidence>
<keyword evidence="4" id="KW-0732">Signal</keyword>